<proteinExistence type="predicted"/>
<sequence>MADGMAASQTGLPYCSDKRTGRRDRNAAHTQHYQSNKDSRGRKCTARDSRVQKSISFA</sequence>
<dbReference type="AlphaFoldDB" id="Q4S900"/>
<feature type="compositionally biased region" description="Basic and acidic residues" evidence="1">
    <location>
        <begin position="35"/>
        <end position="51"/>
    </location>
</feature>
<reference evidence="2" key="1">
    <citation type="journal article" date="2004" name="Nature">
        <title>Genome duplication in the teleost fish Tetraodon nigroviridis reveals the early vertebrate proto-karyotype.</title>
        <authorList>
            <person name="Jaillon O."/>
            <person name="Aury J.-M."/>
            <person name="Brunet F."/>
            <person name="Petit J.-L."/>
            <person name="Stange-Thomann N."/>
            <person name="Mauceli E."/>
            <person name="Bouneau L."/>
            <person name="Fischer C."/>
            <person name="Ozouf-Costaz C."/>
            <person name="Bernot A."/>
            <person name="Nicaud S."/>
            <person name="Jaffe D."/>
            <person name="Fisher S."/>
            <person name="Lutfalla G."/>
            <person name="Dossat C."/>
            <person name="Segurens B."/>
            <person name="Dasilva C."/>
            <person name="Salanoubat M."/>
            <person name="Levy M."/>
            <person name="Boudet N."/>
            <person name="Castellano S."/>
            <person name="Anthouard V."/>
            <person name="Jubin C."/>
            <person name="Castelli V."/>
            <person name="Katinka M."/>
            <person name="Vacherie B."/>
            <person name="Biemont C."/>
            <person name="Skalli Z."/>
            <person name="Cattolico L."/>
            <person name="Poulain J."/>
            <person name="De Berardinis V."/>
            <person name="Cruaud C."/>
            <person name="Duprat S."/>
            <person name="Brottier P."/>
            <person name="Coutanceau J.-P."/>
            <person name="Gouzy J."/>
            <person name="Parra G."/>
            <person name="Lardier G."/>
            <person name="Chapple C."/>
            <person name="McKernan K.J."/>
            <person name="McEwan P."/>
            <person name="Bosak S."/>
            <person name="Kellis M."/>
            <person name="Volff J.-N."/>
            <person name="Guigo R."/>
            <person name="Zody M.C."/>
            <person name="Mesirov J."/>
            <person name="Lindblad-Toh K."/>
            <person name="Birren B."/>
            <person name="Nusbaum C."/>
            <person name="Kahn D."/>
            <person name="Robinson-Rechavi M."/>
            <person name="Laudet V."/>
            <person name="Schachter V."/>
            <person name="Quetier F."/>
            <person name="Saurin W."/>
            <person name="Scarpelli C."/>
            <person name="Wincker P."/>
            <person name="Lander E.S."/>
            <person name="Weissenbach J."/>
            <person name="Roest Crollius H."/>
        </authorList>
    </citation>
    <scope>NUCLEOTIDE SEQUENCE [LARGE SCALE GENOMIC DNA]</scope>
</reference>
<dbReference type="EMBL" id="CAAE01014703">
    <property type="protein sequence ID" value="CAG02882.1"/>
    <property type="molecule type" value="Genomic_DNA"/>
</dbReference>
<feature type="region of interest" description="Disordered" evidence="1">
    <location>
        <begin position="1"/>
        <end position="58"/>
    </location>
</feature>
<evidence type="ECO:0000256" key="1">
    <source>
        <dbReference type="SAM" id="MobiDB-lite"/>
    </source>
</evidence>
<comment type="caution">
    <text evidence="2">The sequence shown here is derived from an EMBL/GenBank/DDBJ whole genome shotgun (WGS) entry which is preliminary data.</text>
</comment>
<name>Q4S900_TETNG</name>
<gene>
    <name evidence="2" type="ORF">GSTENG00022117001</name>
</gene>
<accession>Q4S900</accession>
<reference evidence="2" key="2">
    <citation type="submission" date="2004-02" db="EMBL/GenBank/DDBJ databases">
        <authorList>
            <consortium name="Genoscope"/>
            <consortium name="Whitehead Institute Centre for Genome Research"/>
        </authorList>
    </citation>
    <scope>NUCLEOTIDE SEQUENCE</scope>
</reference>
<protein>
    <submittedName>
        <fullName evidence="2">(spotted green pufferfish) hypothetical protein</fullName>
    </submittedName>
</protein>
<organism evidence="2">
    <name type="scientific">Tetraodon nigroviridis</name>
    <name type="common">Spotted green pufferfish</name>
    <name type="synonym">Chelonodon nigroviridis</name>
    <dbReference type="NCBI Taxonomy" id="99883"/>
    <lineage>
        <taxon>Eukaryota</taxon>
        <taxon>Metazoa</taxon>
        <taxon>Chordata</taxon>
        <taxon>Craniata</taxon>
        <taxon>Vertebrata</taxon>
        <taxon>Euteleostomi</taxon>
        <taxon>Actinopterygii</taxon>
        <taxon>Neopterygii</taxon>
        <taxon>Teleostei</taxon>
        <taxon>Neoteleostei</taxon>
        <taxon>Acanthomorphata</taxon>
        <taxon>Eupercaria</taxon>
        <taxon>Tetraodontiformes</taxon>
        <taxon>Tetradontoidea</taxon>
        <taxon>Tetraodontidae</taxon>
        <taxon>Tetraodon</taxon>
    </lineage>
</organism>
<dbReference type="KEGG" id="tng:GSTEN00022117G001"/>
<evidence type="ECO:0000313" key="2">
    <source>
        <dbReference type="EMBL" id="CAG02882.1"/>
    </source>
</evidence>
<feature type="compositionally biased region" description="Basic and acidic residues" evidence="1">
    <location>
        <begin position="16"/>
        <end position="27"/>
    </location>
</feature>